<feature type="domain" description="Gcp-like" evidence="9">
    <location>
        <begin position="174"/>
        <end position="496"/>
    </location>
</feature>
<reference evidence="10" key="1">
    <citation type="submission" date="2021-01" db="EMBL/GenBank/DDBJ databases">
        <authorList>
            <person name="Corre E."/>
            <person name="Pelletier E."/>
            <person name="Niang G."/>
            <person name="Scheremetjew M."/>
            <person name="Finn R."/>
            <person name="Kale V."/>
            <person name="Holt S."/>
            <person name="Cochrane G."/>
            <person name="Meng A."/>
            <person name="Brown T."/>
            <person name="Cohen L."/>
        </authorList>
    </citation>
    <scope>NUCLEOTIDE SEQUENCE</scope>
    <source>
        <strain evidence="10">Isolate 1302-5</strain>
    </source>
</reference>
<evidence type="ECO:0000256" key="8">
    <source>
        <dbReference type="SAM" id="SignalP"/>
    </source>
</evidence>
<keyword evidence="7" id="KW-0496">Mitochondrion</keyword>
<keyword evidence="8" id="KW-0732">Signal</keyword>
<evidence type="ECO:0000256" key="6">
    <source>
        <dbReference type="ARBA" id="ARBA00048117"/>
    </source>
</evidence>
<dbReference type="InterPro" id="IPR017861">
    <property type="entry name" value="KAE1/TsaD"/>
</dbReference>
<evidence type="ECO:0000256" key="7">
    <source>
        <dbReference type="HAMAP-Rule" id="MF_03179"/>
    </source>
</evidence>
<dbReference type="InterPro" id="IPR022450">
    <property type="entry name" value="TsaD"/>
</dbReference>
<evidence type="ECO:0000313" key="10">
    <source>
        <dbReference type="EMBL" id="CAE2252834.1"/>
    </source>
</evidence>
<dbReference type="PANTHER" id="PTHR11735">
    <property type="entry name" value="TRNA N6-ADENOSINE THREONYLCARBAMOYLTRANSFERASE"/>
    <property type="match status" value="1"/>
</dbReference>
<comment type="subcellular location">
    <subcellularLocation>
        <location evidence="7">Mitochondrion</location>
    </subcellularLocation>
</comment>
<dbReference type="CDD" id="cd24134">
    <property type="entry name" value="ASKHA_NBD_OSGEPL1_QRI7_euk"/>
    <property type="match status" value="1"/>
</dbReference>
<dbReference type="FunFam" id="3.30.420.40:FF:000012">
    <property type="entry name" value="tRNA N6-adenosine threonylcarbamoyltransferase"/>
    <property type="match status" value="1"/>
</dbReference>
<dbReference type="PRINTS" id="PR00789">
    <property type="entry name" value="OSIALOPTASE"/>
</dbReference>
<dbReference type="InterPro" id="IPR043129">
    <property type="entry name" value="ATPase_NBD"/>
</dbReference>
<evidence type="ECO:0000256" key="2">
    <source>
        <dbReference type="ARBA" id="ARBA00022679"/>
    </source>
</evidence>
<evidence type="ECO:0000256" key="1">
    <source>
        <dbReference type="ARBA" id="ARBA00012156"/>
    </source>
</evidence>
<keyword evidence="4 7" id="KW-0479">Metal-binding</keyword>
<dbReference type="NCBIfam" id="TIGR00329">
    <property type="entry name" value="gcp_kae1"/>
    <property type="match status" value="1"/>
</dbReference>
<name>A0A7S4J610_9STRA</name>
<proteinExistence type="inferred from homology"/>
<evidence type="ECO:0000256" key="4">
    <source>
        <dbReference type="ARBA" id="ARBA00022723"/>
    </source>
</evidence>
<comment type="cofactor">
    <cofactor evidence="7">
        <name>a divalent metal cation</name>
        <dbReference type="ChEBI" id="CHEBI:60240"/>
    </cofactor>
    <text evidence="7">Binds 1 divalent metal cation per subunit.</text>
</comment>
<evidence type="ECO:0000256" key="3">
    <source>
        <dbReference type="ARBA" id="ARBA00022694"/>
    </source>
</evidence>
<feature type="chain" id="PRO_5031526795" description="N(6)-L-threonylcarbamoyladenine synthase" evidence="8">
    <location>
        <begin position="31"/>
        <end position="525"/>
    </location>
</feature>
<comment type="subunit">
    <text evidence="7">Homodimer.</text>
</comment>
<dbReference type="InterPro" id="IPR000905">
    <property type="entry name" value="Gcp-like_dom"/>
</dbReference>
<evidence type="ECO:0000256" key="5">
    <source>
        <dbReference type="ARBA" id="ARBA00023315"/>
    </source>
</evidence>
<comment type="similarity">
    <text evidence="7">Belongs to the KAE1 / TsaD family.</text>
</comment>
<dbReference type="GO" id="GO:0046872">
    <property type="term" value="F:metal ion binding"/>
    <property type="evidence" value="ECO:0007669"/>
    <property type="project" value="UniProtKB-KW"/>
</dbReference>
<gene>
    <name evidence="10" type="ORF">OAUR00152_LOCUS22247</name>
</gene>
<dbReference type="HAMAP" id="MF_01445">
    <property type="entry name" value="TsaD"/>
    <property type="match status" value="1"/>
</dbReference>
<dbReference type="GO" id="GO:0005739">
    <property type="term" value="C:mitochondrion"/>
    <property type="evidence" value="ECO:0007669"/>
    <property type="project" value="UniProtKB-SubCell"/>
</dbReference>
<dbReference type="NCBIfam" id="TIGR03723">
    <property type="entry name" value="T6A_TsaD_YgjD"/>
    <property type="match status" value="1"/>
</dbReference>
<dbReference type="EMBL" id="HBKQ01032552">
    <property type="protein sequence ID" value="CAE2252834.1"/>
    <property type="molecule type" value="Transcribed_RNA"/>
</dbReference>
<organism evidence="10">
    <name type="scientific">Odontella aurita</name>
    <dbReference type="NCBI Taxonomy" id="265563"/>
    <lineage>
        <taxon>Eukaryota</taxon>
        <taxon>Sar</taxon>
        <taxon>Stramenopiles</taxon>
        <taxon>Ochrophyta</taxon>
        <taxon>Bacillariophyta</taxon>
        <taxon>Mediophyceae</taxon>
        <taxon>Biddulphiophycidae</taxon>
        <taxon>Eupodiscales</taxon>
        <taxon>Odontellaceae</taxon>
        <taxon>Odontella</taxon>
    </lineage>
</organism>
<keyword evidence="2 7" id="KW-0808">Transferase</keyword>
<accession>A0A7S4J610</accession>
<keyword evidence="3 7" id="KW-0819">tRNA processing</keyword>
<dbReference type="SUPFAM" id="SSF53067">
    <property type="entry name" value="Actin-like ATPase domain"/>
    <property type="match status" value="1"/>
</dbReference>
<dbReference type="PROSITE" id="PS51257">
    <property type="entry name" value="PROKAR_LIPOPROTEIN"/>
    <property type="match status" value="1"/>
</dbReference>
<comment type="function">
    <text evidence="7">Required for the formation of a threonylcarbamoyl group on adenosine at position 37 (t(6)A37) in mitochondrial tRNAs that read codons beginning with adenine. Probably involved in the transfer of the threonylcarbamoyl moiety of threonylcarbamoyl-AMP (TC-AMP) to the N6 group of A37. Involved in mitochondrial genome maintenance.</text>
</comment>
<sequence length="525" mass="56840">MRKPIFARRPANLSVVASLLACLLMSTVASFRPPAPSVATLSSLRSIAYRLRQNCHASHFSISENRLFSTTALTNSDSTREVTGEPDDVATKKAMARNKRKALRVRDKRREFIGMAKAVDRGQWATVYKPGGEDGGTFTAISGLPDRTKPFTVLGIESSCDDTGAAVVRSDGVILGEALASQHEIHEEWGGIVPGLARTAHEEKIDGIIHEALQNAGMSSVEDVDAIGVTVGPGLEICLRVGCNKARDLAEKYGKPFVGIHHLEAHILMARLPYGDSDDLFISPATEDMHEAARAIEFPFLALLVSGGHCQLLKCLDIGKYSILGGTMDDSLGEAFDKTARLLGLPVGGGGGPAVEALARDGDPKAVKLPIPLQRRKDCDFSYAGLKTAVRIAAEKLVKERELESIDELSRDDKANIAASFQNVAIRHIEQRLERAMSMMETEEDGIRSLAVVGGVAANSELRSRLESICTNRSEPWNMFVPPPRLCTDQGSMSAWAAIERIVVGSSDKAEGQEVYARYPFQFNG</sequence>
<dbReference type="GO" id="GO:0002949">
    <property type="term" value="P:tRNA threonylcarbamoyladenosine modification"/>
    <property type="evidence" value="ECO:0007669"/>
    <property type="project" value="UniProtKB-UniRule"/>
</dbReference>
<evidence type="ECO:0000259" key="9">
    <source>
        <dbReference type="Pfam" id="PF00814"/>
    </source>
</evidence>
<dbReference type="PANTHER" id="PTHR11735:SF6">
    <property type="entry name" value="TRNA N6-ADENOSINE THREONYLCARBAMOYLTRANSFERASE, MITOCHONDRIAL"/>
    <property type="match status" value="1"/>
</dbReference>
<keyword evidence="5 7" id="KW-0012">Acyltransferase</keyword>
<dbReference type="Pfam" id="PF00814">
    <property type="entry name" value="TsaD"/>
    <property type="match status" value="1"/>
</dbReference>
<dbReference type="Gene3D" id="3.30.420.40">
    <property type="match status" value="2"/>
</dbReference>
<protein>
    <recommendedName>
        <fullName evidence="1">N(6)-L-threonylcarbamoyladenine synthase</fullName>
        <ecNumber evidence="1">2.3.1.234</ecNumber>
    </recommendedName>
</protein>
<dbReference type="GO" id="GO:0061711">
    <property type="term" value="F:tRNA N(6)-L-threonylcarbamoyladenine synthase activity"/>
    <property type="evidence" value="ECO:0007669"/>
    <property type="project" value="UniProtKB-EC"/>
</dbReference>
<dbReference type="AlphaFoldDB" id="A0A7S4J610"/>
<comment type="catalytic activity">
    <reaction evidence="6 7">
        <text>L-threonylcarbamoyladenylate + adenosine(37) in tRNA = N(6)-L-threonylcarbamoyladenosine(37) in tRNA + AMP + H(+)</text>
        <dbReference type="Rhea" id="RHEA:37059"/>
        <dbReference type="Rhea" id="RHEA-COMP:10162"/>
        <dbReference type="Rhea" id="RHEA-COMP:10163"/>
        <dbReference type="ChEBI" id="CHEBI:15378"/>
        <dbReference type="ChEBI" id="CHEBI:73682"/>
        <dbReference type="ChEBI" id="CHEBI:74411"/>
        <dbReference type="ChEBI" id="CHEBI:74418"/>
        <dbReference type="ChEBI" id="CHEBI:456215"/>
        <dbReference type="EC" id="2.3.1.234"/>
    </reaction>
</comment>
<dbReference type="EC" id="2.3.1.234" evidence="1"/>
<feature type="signal peptide" evidence="8">
    <location>
        <begin position="1"/>
        <end position="30"/>
    </location>
</feature>